<dbReference type="AlphaFoldDB" id="A0AAN8W2D3"/>
<evidence type="ECO:0000256" key="1">
    <source>
        <dbReference type="SAM" id="MobiDB-lite"/>
    </source>
</evidence>
<sequence length="235" mass="25567">MAGGGSRHPMFGPAGSRMSIVAMVFGGKWRGERVLGDGWIWGIKDRVCGFPVDEYYTNVDVMELKNGEVKWREIGDMCEEGERRRLGKIVVINDDGDNRNGGSRVIFMLDGSCIFRGMQHERQDARTELQQPSKDTSKRGQKDSDVPRKAPDDLKAVVHNSIINLYGDVGAACALNSLSKVTPPSSASGCNEGSGGTGTCSQPLGEMNLAGHKYPPPPPPHASDHFGQFRALTKY</sequence>
<dbReference type="Proteomes" id="UP001370490">
    <property type="component" value="Unassembled WGS sequence"/>
</dbReference>
<keyword evidence="3" id="KW-1185">Reference proteome</keyword>
<feature type="region of interest" description="Disordered" evidence="1">
    <location>
        <begin position="121"/>
        <end position="153"/>
    </location>
</feature>
<protein>
    <submittedName>
        <fullName evidence="2">Uncharacterized protein</fullName>
    </submittedName>
</protein>
<comment type="caution">
    <text evidence="2">The sequence shown here is derived from an EMBL/GenBank/DDBJ whole genome shotgun (WGS) entry which is preliminary data.</text>
</comment>
<proteinExistence type="predicted"/>
<feature type="region of interest" description="Disordered" evidence="1">
    <location>
        <begin position="183"/>
        <end position="210"/>
    </location>
</feature>
<gene>
    <name evidence="2" type="ORF">RJ641_031335</name>
</gene>
<dbReference type="EMBL" id="JBAMMX010000006">
    <property type="protein sequence ID" value="KAK6937827.1"/>
    <property type="molecule type" value="Genomic_DNA"/>
</dbReference>
<feature type="compositionally biased region" description="Basic and acidic residues" evidence="1">
    <location>
        <begin position="135"/>
        <end position="153"/>
    </location>
</feature>
<organism evidence="2 3">
    <name type="scientific">Dillenia turbinata</name>
    <dbReference type="NCBI Taxonomy" id="194707"/>
    <lineage>
        <taxon>Eukaryota</taxon>
        <taxon>Viridiplantae</taxon>
        <taxon>Streptophyta</taxon>
        <taxon>Embryophyta</taxon>
        <taxon>Tracheophyta</taxon>
        <taxon>Spermatophyta</taxon>
        <taxon>Magnoliopsida</taxon>
        <taxon>eudicotyledons</taxon>
        <taxon>Gunneridae</taxon>
        <taxon>Pentapetalae</taxon>
        <taxon>Dilleniales</taxon>
        <taxon>Dilleniaceae</taxon>
        <taxon>Dillenia</taxon>
    </lineage>
</organism>
<accession>A0AAN8W2D3</accession>
<evidence type="ECO:0000313" key="3">
    <source>
        <dbReference type="Proteomes" id="UP001370490"/>
    </source>
</evidence>
<evidence type="ECO:0000313" key="2">
    <source>
        <dbReference type="EMBL" id="KAK6937827.1"/>
    </source>
</evidence>
<name>A0AAN8W2D3_9MAGN</name>
<dbReference type="PANTHER" id="PTHR47850">
    <property type="entry name" value="F-BOX/KELCH-REPEAT PROTEIN OR23"/>
    <property type="match status" value="1"/>
</dbReference>
<dbReference type="PANTHER" id="PTHR47850:SF1">
    <property type="entry name" value="F-BOX_KELCH-REPEAT PROTEIN OR23"/>
    <property type="match status" value="1"/>
</dbReference>
<reference evidence="2 3" key="1">
    <citation type="submission" date="2023-12" db="EMBL/GenBank/DDBJ databases">
        <title>A high-quality genome assembly for Dillenia turbinata (Dilleniales).</title>
        <authorList>
            <person name="Chanderbali A."/>
        </authorList>
    </citation>
    <scope>NUCLEOTIDE SEQUENCE [LARGE SCALE GENOMIC DNA]</scope>
    <source>
        <strain evidence="2">LSX21</strain>
        <tissue evidence="2">Leaf</tissue>
    </source>
</reference>